<reference evidence="4" key="1">
    <citation type="submission" date="2022-08" db="EMBL/GenBank/DDBJ databases">
        <title>Genome analysis of Corynebacteriales strain.</title>
        <authorList>
            <person name="Lee S.D."/>
        </authorList>
    </citation>
    <scope>NUCLEOTIDE SEQUENCE</scope>
    <source>
        <strain evidence="4">D3-21</strain>
    </source>
</reference>
<sequence>MTTRDAPHAHLGEVPRRTFLGGAGALLLAGTASAHAPLADASPNPAGPQRRPNIIVLITDQERQPMYWPSGWPEANLPNRQRLADTGLTFTRSFCNTSMCSPSRSTFFTSLYPAQHGVTSTLTEGGTLSPTEPQLPLDLPNLATVLASAGYDVQYRGKWHMSKDVGGGEPTSADLAGYGFHGWIPPDYGGDTKPEHFGGGCADHDSAVAAQAAQYLHTVDTGGSPFALVVSFANPHDILAYPLTWNAQAGDCDNYGIDAPGCFRQGIDLPPTLGERLALAHKPTAQVQSQVLLNGLGPLLGEDALRNYVNFYAFTQKVVDAHIGTVLDAVESRPGLRADTLIIRIADHGEMGLSHGGLRQKIFNAYEETVRVPLVFSNPRLFPTPVRTPALASLIDVVPTLAALVQAPNPAQWRLLGTDLSPVIADAAAHPQSPTARVQDSVLFTFDDVNCGNPNGQGIVTPPNRIRAIREDRWMYAAYFDPSGAVPAQFELYDLQSDPTEVDNLADPLNAGHHNPQQTAIMHERLVERLRATGTMPARGL</sequence>
<accession>A0A9X4M3I6</accession>
<protein>
    <submittedName>
        <fullName evidence="4">Sulfatase-like hydrolase/transferase</fullName>
    </submittedName>
</protein>
<feature type="domain" description="Sulfatase N-terminal" evidence="3">
    <location>
        <begin position="52"/>
        <end position="405"/>
    </location>
</feature>
<comment type="similarity">
    <text evidence="1">Belongs to the sulfatase family.</text>
</comment>
<dbReference type="GO" id="GO:0004065">
    <property type="term" value="F:arylsulfatase activity"/>
    <property type="evidence" value="ECO:0007669"/>
    <property type="project" value="TreeGrafter"/>
</dbReference>
<keyword evidence="2 4" id="KW-0378">Hydrolase</keyword>
<dbReference type="PROSITE" id="PS51318">
    <property type="entry name" value="TAT"/>
    <property type="match status" value="1"/>
</dbReference>
<dbReference type="RefSeq" id="WP_277830505.1">
    <property type="nucleotide sequence ID" value="NZ_JAAIVF010000001.1"/>
</dbReference>
<dbReference type="PANTHER" id="PTHR42693">
    <property type="entry name" value="ARYLSULFATASE FAMILY MEMBER"/>
    <property type="match status" value="1"/>
</dbReference>
<dbReference type="Gene3D" id="3.40.720.10">
    <property type="entry name" value="Alkaline Phosphatase, subunit A"/>
    <property type="match status" value="1"/>
</dbReference>
<dbReference type="PANTHER" id="PTHR42693:SF53">
    <property type="entry name" value="ENDO-4-O-SULFATASE"/>
    <property type="match status" value="1"/>
</dbReference>
<evidence type="ECO:0000313" key="4">
    <source>
        <dbReference type="EMBL" id="MDG3016375.1"/>
    </source>
</evidence>
<evidence type="ECO:0000259" key="3">
    <source>
        <dbReference type="Pfam" id="PF00884"/>
    </source>
</evidence>
<dbReference type="CDD" id="cd16035">
    <property type="entry name" value="sulfatase_like"/>
    <property type="match status" value="1"/>
</dbReference>
<evidence type="ECO:0000313" key="5">
    <source>
        <dbReference type="Proteomes" id="UP001152755"/>
    </source>
</evidence>
<dbReference type="InterPro" id="IPR006311">
    <property type="entry name" value="TAT_signal"/>
</dbReference>
<name>A0A9X4M3I6_9ACTN</name>
<dbReference type="AlphaFoldDB" id="A0A9X4M3I6"/>
<dbReference type="Proteomes" id="UP001152755">
    <property type="component" value="Unassembled WGS sequence"/>
</dbReference>
<dbReference type="SUPFAM" id="SSF53649">
    <property type="entry name" value="Alkaline phosphatase-like"/>
    <property type="match status" value="1"/>
</dbReference>
<dbReference type="EMBL" id="JANRHA010000013">
    <property type="protein sequence ID" value="MDG3016375.1"/>
    <property type="molecule type" value="Genomic_DNA"/>
</dbReference>
<comment type="caution">
    <text evidence="4">The sequence shown here is derived from an EMBL/GenBank/DDBJ whole genome shotgun (WGS) entry which is preliminary data.</text>
</comment>
<evidence type="ECO:0000256" key="1">
    <source>
        <dbReference type="ARBA" id="ARBA00008779"/>
    </source>
</evidence>
<evidence type="ECO:0000256" key="2">
    <source>
        <dbReference type="ARBA" id="ARBA00022801"/>
    </source>
</evidence>
<proteinExistence type="inferred from homology"/>
<gene>
    <name evidence="4" type="ORF">NVS88_17605</name>
</gene>
<dbReference type="InterPro" id="IPR017850">
    <property type="entry name" value="Alkaline_phosphatase_core_sf"/>
</dbReference>
<keyword evidence="5" id="KW-1185">Reference proteome</keyword>
<dbReference type="InterPro" id="IPR000917">
    <property type="entry name" value="Sulfatase_N"/>
</dbReference>
<dbReference type="InterPro" id="IPR050738">
    <property type="entry name" value="Sulfatase"/>
</dbReference>
<dbReference type="Pfam" id="PF00884">
    <property type="entry name" value="Sulfatase"/>
    <property type="match status" value="1"/>
</dbReference>
<organism evidence="4 5">
    <name type="scientific">Speluncibacter jeojiensis</name>
    <dbReference type="NCBI Taxonomy" id="2710754"/>
    <lineage>
        <taxon>Bacteria</taxon>
        <taxon>Bacillati</taxon>
        <taxon>Actinomycetota</taxon>
        <taxon>Actinomycetes</taxon>
        <taxon>Mycobacteriales</taxon>
        <taxon>Speluncibacteraceae</taxon>
        <taxon>Speluncibacter</taxon>
    </lineage>
</organism>